<keyword evidence="9 14" id="KW-0067">ATP-binding</keyword>
<dbReference type="Gene3D" id="3.30.230.10">
    <property type="match status" value="1"/>
</dbReference>
<dbReference type="InterPro" id="IPR020568">
    <property type="entry name" value="Ribosomal_Su5_D2-typ_SF"/>
</dbReference>
<evidence type="ECO:0000259" key="16">
    <source>
        <dbReference type="Pfam" id="PF08544"/>
    </source>
</evidence>
<keyword evidence="7 14" id="KW-0547">Nucleotide-binding</keyword>
<feature type="domain" description="GHMP kinase C-terminal" evidence="16">
    <location>
        <begin position="213"/>
        <end position="288"/>
    </location>
</feature>
<feature type="domain" description="GHMP kinase N-terminal" evidence="15">
    <location>
        <begin position="59"/>
        <end position="147"/>
    </location>
</feature>
<name>A0A7C2G1B7_9CREN</name>
<dbReference type="GO" id="GO:0004496">
    <property type="term" value="F:mevalonate kinase activity"/>
    <property type="evidence" value="ECO:0007669"/>
    <property type="project" value="UniProtKB-UniRule"/>
</dbReference>
<dbReference type="InterPro" id="IPR022937">
    <property type="entry name" value="Mevalonate_kinase_arc"/>
</dbReference>
<dbReference type="GO" id="GO:0000287">
    <property type="term" value="F:magnesium ion binding"/>
    <property type="evidence" value="ECO:0007669"/>
    <property type="project" value="UniProtKB-UniRule"/>
</dbReference>
<dbReference type="Gene3D" id="3.30.70.890">
    <property type="entry name" value="GHMP kinase, C-terminal domain"/>
    <property type="match status" value="1"/>
</dbReference>
<gene>
    <name evidence="14 17" type="primary">mvk</name>
    <name evidence="17" type="ORF">ENP55_04115</name>
</gene>
<comment type="catalytic activity">
    <reaction evidence="14">
        <text>(R)-mevalonate + ATP = (R)-5-phosphomevalonate + ADP + H(+)</text>
        <dbReference type="Rhea" id="RHEA:17065"/>
        <dbReference type="ChEBI" id="CHEBI:15378"/>
        <dbReference type="ChEBI" id="CHEBI:30616"/>
        <dbReference type="ChEBI" id="CHEBI:36464"/>
        <dbReference type="ChEBI" id="CHEBI:58146"/>
        <dbReference type="ChEBI" id="CHEBI:456216"/>
        <dbReference type="EC" id="2.7.1.36"/>
    </reaction>
</comment>
<dbReference type="GO" id="GO:0005524">
    <property type="term" value="F:ATP binding"/>
    <property type="evidence" value="ECO:0007669"/>
    <property type="project" value="UniProtKB-UniRule"/>
</dbReference>
<organism evidence="17">
    <name type="scientific">Thermosphaera aggregans</name>
    <dbReference type="NCBI Taxonomy" id="54254"/>
    <lineage>
        <taxon>Archaea</taxon>
        <taxon>Thermoproteota</taxon>
        <taxon>Thermoprotei</taxon>
        <taxon>Desulfurococcales</taxon>
        <taxon>Desulfurococcaceae</taxon>
        <taxon>Thermosphaera</taxon>
    </lineage>
</organism>
<dbReference type="InterPro" id="IPR036554">
    <property type="entry name" value="GHMP_kinase_C_sf"/>
</dbReference>
<dbReference type="InterPro" id="IPR014721">
    <property type="entry name" value="Ribsml_uS5_D2-typ_fold_subgr"/>
</dbReference>
<evidence type="ECO:0000256" key="4">
    <source>
        <dbReference type="ARBA" id="ARBA00022490"/>
    </source>
</evidence>
<evidence type="ECO:0000313" key="17">
    <source>
        <dbReference type="EMBL" id="HEF87467.1"/>
    </source>
</evidence>
<evidence type="ECO:0000256" key="11">
    <source>
        <dbReference type="ARBA" id="ARBA00023098"/>
    </source>
</evidence>
<dbReference type="PANTHER" id="PTHR43290:SF2">
    <property type="entry name" value="MEVALONATE KINASE"/>
    <property type="match status" value="1"/>
</dbReference>
<dbReference type="EC" id="2.7.1.36" evidence="3 14"/>
<evidence type="ECO:0000256" key="8">
    <source>
        <dbReference type="ARBA" id="ARBA00022777"/>
    </source>
</evidence>
<dbReference type="InterPro" id="IPR006204">
    <property type="entry name" value="GHMP_kinase_N_dom"/>
</dbReference>
<dbReference type="EMBL" id="DSJT01000023">
    <property type="protein sequence ID" value="HEF87467.1"/>
    <property type="molecule type" value="Genomic_DNA"/>
</dbReference>
<dbReference type="SUPFAM" id="SSF54211">
    <property type="entry name" value="Ribosomal protein S5 domain 2-like"/>
    <property type="match status" value="1"/>
</dbReference>
<keyword evidence="11 14" id="KW-0443">Lipid metabolism</keyword>
<comment type="subunit">
    <text evidence="14">Homodimer.</text>
</comment>
<evidence type="ECO:0000256" key="1">
    <source>
        <dbReference type="ARBA" id="ARBA00004496"/>
    </source>
</evidence>
<dbReference type="AlphaFoldDB" id="A0A7C2G1B7"/>
<dbReference type="HAMAP" id="MF_00217">
    <property type="entry name" value="Mevalonate_kinase"/>
    <property type="match status" value="1"/>
</dbReference>
<reference evidence="17" key="1">
    <citation type="journal article" date="2020" name="mSystems">
        <title>Genome- and Community-Level Interaction Insights into Carbon Utilization and Element Cycling Functions of Hydrothermarchaeota in Hydrothermal Sediment.</title>
        <authorList>
            <person name="Zhou Z."/>
            <person name="Liu Y."/>
            <person name="Xu W."/>
            <person name="Pan J."/>
            <person name="Luo Z.H."/>
            <person name="Li M."/>
        </authorList>
    </citation>
    <scope>NUCLEOTIDE SEQUENCE [LARGE SCALE GENOMIC DNA]</scope>
    <source>
        <strain evidence="17">SpSt-23</strain>
    </source>
</reference>
<feature type="active site" description="Proton acceptor" evidence="14">
    <location>
        <position position="139"/>
    </location>
</feature>
<keyword evidence="4 14" id="KW-0963">Cytoplasm</keyword>
<evidence type="ECO:0000256" key="5">
    <source>
        <dbReference type="ARBA" id="ARBA00022516"/>
    </source>
</evidence>
<evidence type="ECO:0000256" key="2">
    <source>
        <dbReference type="ARBA" id="ARBA00006495"/>
    </source>
</evidence>
<dbReference type="GO" id="GO:0019287">
    <property type="term" value="P:isopentenyl diphosphate biosynthetic process, mevalonate pathway"/>
    <property type="evidence" value="ECO:0007669"/>
    <property type="project" value="UniProtKB-UniRule"/>
</dbReference>
<dbReference type="InterPro" id="IPR006203">
    <property type="entry name" value="GHMP_knse_ATP-bd_CS"/>
</dbReference>
<evidence type="ECO:0000256" key="12">
    <source>
        <dbReference type="ARBA" id="ARBA00023229"/>
    </source>
</evidence>
<proteinExistence type="inferred from homology"/>
<dbReference type="Pfam" id="PF00288">
    <property type="entry name" value="GHMP_kinases_N"/>
    <property type="match status" value="1"/>
</dbReference>
<evidence type="ECO:0000256" key="9">
    <source>
        <dbReference type="ARBA" id="ARBA00022840"/>
    </source>
</evidence>
<dbReference type="PANTHER" id="PTHR43290">
    <property type="entry name" value="MEVALONATE KINASE"/>
    <property type="match status" value="1"/>
</dbReference>
<dbReference type="PRINTS" id="PR00959">
    <property type="entry name" value="MEVGALKINASE"/>
</dbReference>
<evidence type="ECO:0000259" key="15">
    <source>
        <dbReference type="Pfam" id="PF00288"/>
    </source>
</evidence>
<dbReference type="InterPro" id="IPR006205">
    <property type="entry name" value="Mev_gal_kin"/>
</dbReference>
<comment type="caution">
    <text evidence="17">The sequence shown here is derived from an EMBL/GenBank/DDBJ whole genome shotgun (WGS) entry which is preliminary data.</text>
</comment>
<comment type="subcellular location">
    <subcellularLocation>
        <location evidence="1 14">Cytoplasm</location>
    </subcellularLocation>
</comment>
<dbReference type="SUPFAM" id="SSF55060">
    <property type="entry name" value="GHMP Kinase, C-terminal domain"/>
    <property type="match status" value="1"/>
</dbReference>
<comment type="similarity">
    <text evidence="2 14">Belongs to the GHMP kinase family. Mevalonate kinase subfamily.</text>
</comment>
<dbReference type="PROSITE" id="PS00627">
    <property type="entry name" value="GHMP_KINASES_ATP"/>
    <property type="match status" value="1"/>
</dbReference>
<dbReference type="Pfam" id="PF08544">
    <property type="entry name" value="GHMP_kinases_C"/>
    <property type="match status" value="1"/>
</dbReference>
<comment type="caution">
    <text evidence="14">Lacks conserved residue(s) required for the propagation of feature annotation.</text>
</comment>
<dbReference type="GO" id="GO:0005829">
    <property type="term" value="C:cytosol"/>
    <property type="evidence" value="ECO:0007669"/>
    <property type="project" value="TreeGrafter"/>
</dbReference>
<keyword evidence="12 14" id="KW-0414">Isoprene biosynthesis</keyword>
<dbReference type="UniPathway" id="UPA00057">
    <property type="reaction ID" value="UER00098"/>
</dbReference>
<keyword evidence="6 14" id="KW-0808">Transferase</keyword>
<evidence type="ECO:0000256" key="6">
    <source>
        <dbReference type="ARBA" id="ARBA00022679"/>
    </source>
</evidence>
<comment type="pathway">
    <text evidence="13 14">Isoprenoid biosynthesis; isopentenyl diphosphate biosynthesis via mevalonate pathway; isopentenyl diphosphate from (R)-mevalonate: step 1/3.</text>
</comment>
<accession>A0A7C2G1B7</accession>
<evidence type="ECO:0000256" key="13">
    <source>
        <dbReference type="ARBA" id="ARBA00029438"/>
    </source>
</evidence>
<evidence type="ECO:0000256" key="14">
    <source>
        <dbReference type="HAMAP-Rule" id="MF_00217"/>
    </source>
</evidence>
<comment type="cofactor">
    <cofactor evidence="14">
        <name>Mg(2+)</name>
        <dbReference type="ChEBI" id="CHEBI:18420"/>
    </cofactor>
</comment>
<dbReference type="InterPro" id="IPR013750">
    <property type="entry name" value="GHMP_kinase_C_dom"/>
</dbReference>
<evidence type="ECO:0000256" key="10">
    <source>
        <dbReference type="ARBA" id="ARBA00022842"/>
    </source>
</evidence>
<sequence>MTCSIAPGKIILFGEHFVVKGAPAIGFAVSKHAKVCVEKGDFQVVSEQEGRIDQGSVLYRAVTRLIASASSIFGCSKDVRILIDSEIPIGSGMGSSAALSVALAHAYLTHCGASFDKELVNKLAYEAEKEVHSKPSGIDNTLATYGGFLKYKSGVFEKLEIRLGDEVDFLVVNTKMKRQTGRIVEEVLKLYEKYPEILVNVYTAASVLVEKALDSLKGKDYESIGRLMLLNHGLLWTIGVSHEINDLIVHKLVGKGCYGAKLSGAGRGGIVVGLVSKSLSTRIEEELRGEGLEVFRVTPDYEGVRSV</sequence>
<keyword evidence="8 14" id="KW-0418">Kinase</keyword>
<keyword evidence="10 14" id="KW-0460">Magnesium</keyword>
<comment type="function">
    <text evidence="14">Catalyzes the phosphorylation of (R)-mevalonate (MVA) to (R)-mevalonate 5-phosphate (MVAP). Functions in the mevalonate (MVA) pathway leading to isopentenyl diphosphate (IPP), a key precursor for the biosynthesis of isoprenoid compounds such as archaeal membrane lipids.</text>
</comment>
<protein>
    <recommendedName>
        <fullName evidence="3 14">Mevalonate kinase</fullName>
        <shortName evidence="14">MK</shortName>
        <shortName evidence="14">MVK</shortName>
        <ecNumber evidence="3 14">2.7.1.36</ecNumber>
    </recommendedName>
</protein>
<keyword evidence="5 14" id="KW-0444">Lipid biosynthesis</keyword>
<evidence type="ECO:0000256" key="3">
    <source>
        <dbReference type="ARBA" id="ARBA00012103"/>
    </source>
</evidence>
<evidence type="ECO:0000256" key="7">
    <source>
        <dbReference type="ARBA" id="ARBA00022741"/>
    </source>
</evidence>
<dbReference type="NCBIfam" id="TIGR00549">
    <property type="entry name" value="mevalon_kin"/>
    <property type="match status" value="1"/>
</dbReference>